<protein>
    <submittedName>
        <fullName evidence="1">Uncharacterized protein</fullName>
    </submittedName>
</protein>
<comment type="caution">
    <text evidence="1">The sequence shown here is derived from an EMBL/GenBank/DDBJ whole genome shotgun (WGS) entry which is preliminary data.</text>
</comment>
<organism evidence="1 2">
    <name type="scientific">Trichothecium roseum</name>
    <dbReference type="NCBI Taxonomy" id="47278"/>
    <lineage>
        <taxon>Eukaryota</taxon>
        <taxon>Fungi</taxon>
        <taxon>Dikarya</taxon>
        <taxon>Ascomycota</taxon>
        <taxon>Pezizomycotina</taxon>
        <taxon>Sordariomycetes</taxon>
        <taxon>Hypocreomycetidae</taxon>
        <taxon>Hypocreales</taxon>
        <taxon>Hypocreales incertae sedis</taxon>
        <taxon>Trichothecium</taxon>
    </lineage>
</organism>
<proteinExistence type="predicted"/>
<accession>A0ACC0VDI7</accession>
<evidence type="ECO:0000313" key="1">
    <source>
        <dbReference type="EMBL" id="KAI9903952.1"/>
    </source>
</evidence>
<gene>
    <name evidence="1" type="ORF">N3K66_000481</name>
</gene>
<reference evidence="1" key="1">
    <citation type="submission" date="2022-10" db="EMBL/GenBank/DDBJ databases">
        <title>Complete Genome of Trichothecium roseum strain YXFP-22015, a Plant Pathogen Isolated from Citrus.</title>
        <authorList>
            <person name="Wang Y."/>
            <person name="Zhu L."/>
        </authorList>
    </citation>
    <scope>NUCLEOTIDE SEQUENCE</scope>
    <source>
        <strain evidence="1">YXFP-22015</strain>
    </source>
</reference>
<dbReference type="EMBL" id="CM047940">
    <property type="protein sequence ID" value="KAI9903952.1"/>
    <property type="molecule type" value="Genomic_DNA"/>
</dbReference>
<name>A0ACC0VDI7_9HYPO</name>
<dbReference type="Proteomes" id="UP001163324">
    <property type="component" value="Chromosome 1"/>
</dbReference>
<evidence type="ECO:0000313" key="2">
    <source>
        <dbReference type="Proteomes" id="UP001163324"/>
    </source>
</evidence>
<keyword evidence="2" id="KW-1185">Reference proteome</keyword>
<sequence length="759" mass="86083">MAPRLGVKIKFKAKKLFSHASPGPTQAPVQTTPPASPQPATSPASRPISQPPPSASLTDDSEISPPLSIQERLWNRAYDDLKSSEPKLVEAYEKFLSADLGPDGSASAVSGPAQNKIATVQETRSRQMQRFVQAGLDRTENQTSIKEQIILNPIAEARHHRKGITYVLLRMEWYWNLAPLVLDDANAGQRALGLRDQLETHIVSLYGKLLSYQMKSISLYHRNWASVIGRDMVKIDDWAGQFDEIREAERAVQRDIEQYSTQGNKIRLQQLTDVAGKMHMNLDSVSSAIRDQTGKSDKRYNDDKDTECIQALRETDPRDDKSRIESAKGGLLRDSYRWILQNDAFQKWHNDPEHQLLWIKGDPGKGKTMLLCGIIDELEKERDTHIAYFFCQATRGTFEQCDKCKQLFGDGNAWEALSKILKAMLNDPSLDGAILVIDALDECKTGRGQLLDFITKPSRVKWVVSSRNWLEIEQKLDNQKFKIQLELNADSISQAVDVYIGDKVEKLASLKKYDTKTRDDVQRYLSDNANGTFLWVALVCQELVDERVVRKVHTFSKLNTFPSGLDSLYERMLEQISDSIDADICKEALAIASVVYRPIVLKELRVLIKSLEDDTDVDALSQIIKSCGSFLIVQEETVYFVHQSAKDFLLSKASDEILPFGAANQHHAIFLSSVSIDEVSSPMLKPLRPIQYPYVYWVDHLCQSDLTNINSALQDHGGVYRFIQEKFLYWLEPLSLLYSMSDGSRRSISSRLWCKMRKL</sequence>